<keyword evidence="3" id="KW-0812">Transmembrane</keyword>
<reference evidence="5 6" key="1">
    <citation type="submission" date="2024-03" db="EMBL/GenBank/DDBJ databases">
        <authorList>
            <person name="Brejova B."/>
        </authorList>
    </citation>
    <scope>NUCLEOTIDE SEQUENCE [LARGE SCALE GENOMIC DNA]</scope>
    <source>
        <strain evidence="5 6">CBS 14171</strain>
    </source>
</reference>
<evidence type="ECO:0000256" key="1">
    <source>
        <dbReference type="SAM" id="Coils"/>
    </source>
</evidence>
<evidence type="ECO:0000313" key="6">
    <source>
        <dbReference type="Proteomes" id="UP001497383"/>
    </source>
</evidence>
<feature type="transmembrane region" description="Helical" evidence="3">
    <location>
        <begin position="258"/>
        <end position="277"/>
    </location>
</feature>
<keyword evidence="3" id="KW-0472">Membrane</keyword>
<dbReference type="PROSITE" id="PS50192">
    <property type="entry name" value="T_SNARE"/>
    <property type="match status" value="1"/>
</dbReference>
<organism evidence="5 6">
    <name type="scientific">Lodderomyces beijingensis</name>
    <dbReference type="NCBI Taxonomy" id="1775926"/>
    <lineage>
        <taxon>Eukaryota</taxon>
        <taxon>Fungi</taxon>
        <taxon>Dikarya</taxon>
        <taxon>Ascomycota</taxon>
        <taxon>Saccharomycotina</taxon>
        <taxon>Pichiomycetes</taxon>
        <taxon>Debaryomycetaceae</taxon>
        <taxon>Candida/Lodderomyces clade</taxon>
        <taxon>Lodderomyces</taxon>
    </lineage>
</organism>
<protein>
    <recommendedName>
        <fullName evidence="4">t-SNARE coiled-coil homology domain-containing protein</fullName>
    </recommendedName>
</protein>
<keyword evidence="3" id="KW-1133">Transmembrane helix</keyword>
<dbReference type="SMART" id="SM00397">
    <property type="entry name" value="t_SNARE"/>
    <property type="match status" value="1"/>
</dbReference>
<name>A0ABP0ZHJ2_9ASCO</name>
<evidence type="ECO:0000259" key="4">
    <source>
        <dbReference type="PROSITE" id="PS50192"/>
    </source>
</evidence>
<feature type="domain" description="T-SNARE coiled-coil homology" evidence="4">
    <location>
        <begin position="188"/>
        <end position="250"/>
    </location>
</feature>
<dbReference type="InterPro" id="IPR000727">
    <property type="entry name" value="T_SNARE_dom"/>
</dbReference>
<gene>
    <name evidence="5" type="ORF">LODBEIA_P08440</name>
</gene>
<feature type="region of interest" description="Disordered" evidence="2">
    <location>
        <begin position="144"/>
        <end position="170"/>
    </location>
</feature>
<dbReference type="SUPFAM" id="SSF58038">
    <property type="entry name" value="SNARE fusion complex"/>
    <property type="match status" value="1"/>
</dbReference>
<sequence length="278" mass="31435">MSITTKEVRLKLSKLQLLIEELEVAAEERRNLQTLSLTPSANDDDELTSSLGKIVETFTFFESNLNINNKDAAIRDQFGDLVESYAKVYSQLESDPAVDVSPYKFSRKHAGKPQLSTPKSVRFKELPEENEDVPVMPAAAAMSKPFQPYHDDPPSNGPAAASESETETDNEMDALHDLSNHQMYAQHQQTMMRQDADLDLLHESVRRQNLMSHDIDDELDEHLVILNDLERGVDDSGFRLERATQRLQTFRQMARENGSLVTIIILSIILLLLLTVLN</sequence>
<evidence type="ECO:0000256" key="2">
    <source>
        <dbReference type="SAM" id="MobiDB-lite"/>
    </source>
</evidence>
<keyword evidence="6" id="KW-1185">Reference proteome</keyword>
<dbReference type="RefSeq" id="XP_066827782.1">
    <property type="nucleotide sequence ID" value="XM_066976809.1"/>
</dbReference>
<proteinExistence type="predicted"/>
<dbReference type="CDD" id="cd15859">
    <property type="entry name" value="SNARE_SYN8"/>
    <property type="match status" value="1"/>
</dbReference>
<dbReference type="Proteomes" id="UP001497383">
    <property type="component" value="Chromosome 1"/>
</dbReference>
<evidence type="ECO:0000256" key="3">
    <source>
        <dbReference type="SAM" id="Phobius"/>
    </source>
</evidence>
<accession>A0ABP0ZHJ2</accession>
<keyword evidence="1" id="KW-0175">Coiled coil</keyword>
<evidence type="ECO:0000313" key="5">
    <source>
        <dbReference type="EMBL" id="CAK9436286.1"/>
    </source>
</evidence>
<dbReference type="GeneID" id="92206040"/>
<feature type="coiled-coil region" evidence="1">
    <location>
        <begin position="5"/>
        <end position="35"/>
    </location>
</feature>
<dbReference type="Gene3D" id="1.20.5.110">
    <property type="match status" value="1"/>
</dbReference>
<dbReference type="EMBL" id="OZ022405">
    <property type="protein sequence ID" value="CAK9436286.1"/>
    <property type="molecule type" value="Genomic_DNA"/>
</dbReference>